<evidence type="ECO:0000256" key="4">
    <source>
        <dbReference type="ARBA" id="ARBA00023125"/>
    </source>
</evidence>
<dbReference type="CDD" id="cd00167">
    <property type="entry name" value="SANT"/>
    <property type="match status" value="2"/>
</dbReference>
<keyword evidence="6" id="KW-0539">Nucleus</keyword>
<gene>
    <name evidence="10" type="ORF">CITCOLO1_LOCUS956</name>
</gene>
<evidence type="ECO:0000256" key="6">
    <source>
        <dbReference type="ARBA" id="ARBA00023242"/>
    </source>
</evidence>
<evidence type="ECO:0000256" key="7">
    <source>
        <dbReference type="SAM" id="MobiDB-lite"/>
    </source>
</evidence>
<feature type="domain" description="HTH myb-type" evidence="9">
    <location>
        <begin position="11"/>
        <end position="63"/>
    </location>
</feature>
<proteinExistence type="predicted"/>
<dbReference type="InterPro" id="IPR009057">
    <property type="entry name" value="Homeodomain-like_sf"/>
</dbReference>
<feature type="domain" description="Myb-like" evidence="8">
    <location>
        <begin position="11"/>
        <end position="63"/>
    </location>
</feature>
<feature type="compositionally biased region" description="Basic residues" evidence="7">
    <location>
        <begin position="8"/>
        <end position="17"/>
    </location>
</feature>
<reference evidence="10 11" key="1">
    <citation type="submission" date="2024-03" db="EMBL/GenBank/DDBJ databases">
        <authorList>
            <person name="Gkanogiannis A."/>
            <person name="Becerra Lopez-Lavalle L."/>
        </authorList>
    </citation>
    <scope>NUCLEOTIDE SEQUENCE [LARGE SCALE GENOMIC DNA]</scope>
</reference>
<evidence type="ECO:0000259" key="9">
    <source>
        <dbReference type="PROSITE" id="PS51294"/>
    </source>
</evidence>
<keyword evidence="2" id="KW-0677">Repeat</keyword>
<evidence type="ECO:0000256" key="1">
    <source>
        <dbReference type="ARBA" id="ARBA00004123"/>
    </source>
</evidence>
<feature type="region of interest" description="Disordered" evidence="7">
    <location>
        <begin position="117"/>
        <end position="156"/>
    </location>
</feature>
<comment type="subcellular location">
    <subcellularLocation>
        <location evidence="1">Nucleus</location>
    </subcellularLocation>
</comment>
<dbReference type="Pfam" id="PF00249">
    <property type="entry name" value="Myb_DNA-binding"/>
    <property type="match status" value="2"/>
</dbReference>
<dbReference type="InterPro" id="IPR051953">
    <property type="entry name" value="Plant_SW-associated_TFs"/>
</dbReference>
<evidence type="ECO:0000256" key="3">
    <source>
        <dbReference type="ARBA" id="ARBA00023015"/>
    </source>
</evidence>
<feature type="region of interest" description="Disordered" evidence="7">
    <location>
        <begin position="1"/>
        <end position="20"/>
    </location>
</feature>
<sequence length="260" mass="29165">MGCETASHRTKPKHRKGLWSPEEDQRLRNYVLKYGHGCWSSLPLKAGLERNGKSCRLRWINYLRPGLKRGTFSQEEQHTILSLHHMLGNKWSQIAQHLPGRTDNEVKNLWHSYLKKKLGKQQQTQPSSTYSTTNSTTSDSADSSTTNQSMDSPKPNNSLPKLFFAEWLAPNHHTVDGWSSGGPEFGSSLSLHQSVVGNNNCSGVDFEFGTSLGSEHQNNGIMDCQVKFENHNSIDFANFTSAGDVCIEQLQHFGNGFMNI</sequence>
<keyword evidence="11" id="KW-1185">Reference proteome</keyword>
<dbReference type="Gene3D" id="1.10.10.60">
    <property type="entry name" value="Homeodomain-like"/>
    <property type="match status" value="2"/>
</dbReference>
<dbReference type="PROSITE" id="PS51294">
    <property type="entry name" value="HTH_MYB"/>
    <property type="match status" value="2"/>
</dbReference>
<organism evidence="10 11">
    <name type="scientific">Citrullus colocynthis</name>
    <name type="common">colocynth</name>
    <dbReference type="NCBI Taxonomy" id="252529"/>
    <lineage>
        <taxon>Eukaryota</taxon>
        <taxon>Viridiplantae</taxon>
        <taxon>Streptophyta</taxon>
        <taxon>Embryophyta</taxon>
        <taxon>Tracheophyta</taxon>
        <taxon>Spermatophyta</taxon>
        <taxon>Magnoliopsida</taxon>
        <taxon>eudicotyledons</taxon>
        <taxon>Gunneridae</taxon>
        <taxon>Pentapetalae</taxon>
        <taxon>rosids</taxon>
        <taxon>fabids</taxon>
        <taxon>Cucurbitales</taxon>
        <taxon>Cucurbitaceae</taxon>
        <taxon>Benincaseae</taxon>
        <taxon>Citrullus</taxon>
    </lineage>
</organism>
<accession>A0ABP0XMK1</accession>
<keyword evidence="4" id="KW-0238">DNA-binding</keyword>
<evidence type="ECO:0000313" key="11">
    <source>
        <dbReference type="Proteomes" id="UP001642487"/>
    </source>
</evidence>
<dbReference type="EMBL" id="OZ021735">
    <property type="protein sequence ID" value="CAK9309389.1"/>
    <property type="molecule type" value="Genomic_DNA"/>
</dbReference>
<dbReference type="PROSITE" id="PS50090">
    <property type="entry name" value="MYB_LIKE"/>
    <property type="match status" value="2"/>
</dbReference>
<name>A0ABP0XMK1_9ROSI</name>
<evidence type="ECO:0000259" key="8">
    <source>
        <dbReference type="PROSITE" id="PS50090"/>
    </source>
</evidence>
<dbReference type="PANTHER" id="PTHR47997">
    <property type="entry name" value="MYB DOMAIN PROTEIN 55"/>
    <property type="match status" value="1"/>
</dbReference>
<keyword evidence="5" id="KW-0804">Transcription</keyword>
<dbReference type="SMART" id="SM00717">
    <property type="entry name" value="SANT"/>
    <property type="match status" value="2"/>
</dbReference>
<dbReference type="InterPro" id="IPR017930">
    <property type="entry name" value="Myb_dom"/>
</dbReference>
<dbReference type="InterPro" id="IPR001005">
    <property type="entry name" value="SANT/Myb"/>
</dbReference>
<dbReference type="PANTHER" id="PTHR47997:SF11">
    <property type="entry name" value="TRANSCRIPTION FACTOR LAF1"/>
    <property type="match status" value="1"/>
</dbReference>
<feature type="domain" description="HTH myb-type" evidence="9">
    <location>
        <begin position="64"/>
        <end position="118"/>
    </location>
</feature>
<evidence type="ECO:0000313" key="10">
    <source>
        <dbReference type="EMBL" id="CAK9309389.1"/>
    </source>
</evidence>
<dbReference type="SUPFAM" id="SSF46689">
    <property type="entry name" value="Homeodomain-like"/>
    <property type="match status" value="1"/>
</dbReference>
<evidence type="ECO:0000256" key="2">
    <source>
        <dbReference type="ARBA" id="ARBA00022737"/>
    </source>
</evidence>
<evidence type="ECO:0000256" key="5">
    <source>
        <dbReference type="ARBA" id="ARBA00023163"/>
    </source>
</evidence>
<dbReference type="Proteomes" id="UP001642487">
    <property type="component" value="Chromosome 1"/>
</dbReference>
<keyword evidence="3" id="KW-0805">Transcription regulation</keyword>
<feature type="compositionally biased region" description="Low complexity" evidence="7">
    <location>
        <begin position="120"/>
        <end position="149"/>
    </location>
</feature>
<feature type="domain" description="Myb-like" evidence="8">
    <location>
        <begin position="64"/>
        <end position="114"/>
    </location>
</feature>
<protein>
    <submittedName>
        <fullName evidence="10">Uncharacterized protein</fullName>
    </submittedName>
</protein>